<dbReference type="Proteomes" id="UP000247715">
    <property type="component" value="Unassembled WGS sequence"/>
</dbReference>
<accession>A0A318U5F3</accession>
<proteinExistence type="inferred from homology"/>
<dbReference type="Pfam" id="PF06144">
    <property type="entry name" value="DNA_pol3_delta"/>
    <property type="match status" value="1"/>
</dbReference>
<evidence type="ECO:0000256" key="8">
    <source>
        <dbReference type="ARBA" id="ARBA00049244"/>
    </source>
</evidence>
<keyword evidence="3" id="KW-0808">Transferase</keyword>
<evidence type="ECO:0000256" key="7">
    <source>
        <dbReference type="ARBA" id="ARBA00034754"/>
    </source>
</evidence>
<dbReference type="SUPFAM" id="SSF52540">
    <property type="entry name" value="P-loop containing nucleoside triphosphate hydrolases"/>
    <property type="match status" value="1"/>
</dbReference>
<evidence type="ECO:0000256" key="3">
    <source>
        <dbReference type="ARBA" id="ARBA00022679"/>
    </source>
</evidence>
<keyword evidence="4" id="KW-0548">Nucleotidyltransferase</keyword>
<comment type="catalytic activity">
    <reaction evidence="8">
        <text>DNA(n) + a 2'-deoxyribonucleoside 5'-triphosphate = DNA(n+1) + diphosphate</text>
        <dbReference type="Rhea" id="RHEA:22508"/>
        <dbReference type="Rhea" id="RHEA-COMP:17339"/>
        <dbReference type="Rhea" id="RHEA-COMP:17340"/>
        <dbReference type="ChEBI" id="CHEBI:33019"/>
        <dbReference type="ChEBI" id="CHEBI:61560"/>
        <dbReference type="ChEBI" id="CHEBI:173112"/>
        <dbReference type="EC" id="2.7.7.7"/>
    </reaction>
</comment>
<comment type="similarity">
    <text evidence="7">Belongs to the DNA polymerase HolA subunit family.</text>
</comment>
<gene>
    <name evidence="11" type="ORF">BCF88_10463</name>
</gene>
<name>A0A318U5F3_9BACT</name>
<keyword evidence="5" id="KW-0235">DNA replication</keyword>
<dbReference type="Pfam" id="PF21694">
    <property type="entry name" value="DNA_pol3_delta_C"/>
    <property type="match status" value="1"/>
</dbReference>
<dbReference type="InterPro" id="IPR048466">
    <property type="entry name" value="DNA_pol3_delta-like_C"/>
</dbReference>
<dbReference type="EMBL" id="QKLP01000004">
    <property type="protein sequence ID" value="PYF43196.1"/>
    <property type="molecule type" value="Genomic_DNA"/>
</dbReference>
<dbReference type="SUPFAM" id="SSF48019">
    <property type="entry name" value="post-AAA+ oligomerization domain-like"/>
    <property type="match status" value="1"/>
</dbReference>
<evidence type="ECO:0000256" key="6">
    <source>
        <dbReference type="ARBA" id="ARBA00022932"/>
    </source>
</evidence>
<dbReference type="InterPro" id="IPR010372">
    <property type="entry name" value="DNA_pol3_delta_N"/>
</dbReference>
<dbReference type="InterPro" id="IPR008921">
    <property type="entry name" value="DNA_pol3_clamp-load_cplx_C"/>
</dbReference>
<sequence length="323" mass="37965">MYLIKGDENYFIDEKINEIIKNETNNNQEEIEFIKFYDFFMLEELADAINNQGLFFNKKIIIFKNPFLFNIKNKNVNEKLINDFIELIKSFSQDQNTILIFSQEIYKYDKNFFASKAFNYIDKNSQVIQIKKIEEKNLFSFVFSMVKNLGGNISDQALIFLLEIMPNNLDLIKQEIKKLLLIEKNITKQMIEDNIFSMSNNIEFALSEAILKWQSQSQIIKKINEQIQYGFDANQIISQIASILLNTKMIAILRKKNLGNDVIAKIINIHPYRVKLHLDFFSKIDSNKLNKIIEEIATIDLNLKKGYLNDELAMNLIILKLLR</sequence>
<dbReference type="GO" id="GO:0009360">
    <property type="term" value="C:DNA polymerase III complex"/>
    <property type="evidence" value="ECO:0007669"/>
    <property type="project" value="InterPro"/>
</dbReference>
<keyword evidence="6" id="KW-0239">DNA-directed DNA polymerase</keyword>
<dbReference type="GO" id="GO:0003677">
    <property type="term" value="F:DNA binding"/>
    <property type="evidence" value="ECO:0007669"/>
    <property type="project" value="InterPro"/>
</dbReference>
<dbReference type="AlphaFoldDB" id="A0A318U5F3"/>
<protein>
    <recommendedName>
        <fullName evidence="2">DNA polymerase III subunit delta</fullName>
        <ecNumber evidence="1">2.7.7.7</ecNumber>
    </recommendedName>
</protein>
<reference evidence="11 12" key="1">
    <citation type="submission" date="2018-06" db="EMBL/GenBank/DDBJ databases">
        <title>Genomic Encyclopedia of Archaeal and Bacterial Type Strains, Phase II (KMG-II): from individual species to whole genera.</title>
        <authorList>
            <person name="Goeker M."/>
        </authorList>
    </citation>
    <scope>NUCLEOTIDE SEQUENCE [LARGE SCALE GENOMIC DNA]</scope>
    <source>
        <strain evidence="11 12">ATCC 29103</strain>
    </source>
</reference>
<evidence type="ECO:0000259" key="10">
    <source>
        <dbReference type="Pfam" id="PF21694"/>
    </source>
</evidence>
<dbReference type="Gene3D" id="1.10.8.60">
    <property type="match status" value="1"/>
</dbReference>
<evidence type="ECO:0000256" key="2">
    <source>
        <dbReference type="ARBA" id="ARBA00017703"/>
    </source>
</evidence>
<dbReference type="RefSeq" id="WP_110858255.1">
    <property type="nucleotide sequence ID" value="NZ_LS991949.1"/>
</dbReference>
<dbReference type="InterPro" id="IPR005790">
    <property type="entry name" value="DNA_polIII_delta"/>
</dbReference>
<evidence type="ECO:0000313" key="11">
    <source>
        <dbReference type="EMBL" id="PYF43196.1"/>
    </source>
</evidence>
<dbReference type="InterPro" id="IPR027417">
    <property type="entry name" value="P-loop_NTPase"/>
</dbReference>
<organism evidence="11 12">
    <name type="scientific">Metamycoplasma alkalescens</name>
    <dbReference type="NCBI Taxonomy" id="45363"/>
    <lineage>
        <taxon>Bacteria</taxon>
        <taxon>Bacillati</taxon>
        <taxon>Mycoplasmatota</taxon>
        <taxon>Mycoplasmoidales</taxon>
        <taxon>Metamycoplasmataceae</taxon>
        <taxon>Metamycoplasma</taxon>
    </lineage>
</organism>
<dbReference type="GO" id="GO:0003887">
    <property type="term" value="F:DNA-directed DNA polymerase activity"/>
    <property type="evidence" value="ECO:0007669"/>
    <property type="project" value="UniProtKB-KW"/>
</dbReference>
<evidence type="ECO:0000256" key="4">
    <source>
        <dbReference type="ARBA" id="ARBA00022695"/>
    </source>
</evidence>
<comment type="caution">
    <text evidence="11">The sequence shown here is derived from an EMBL/GenBank/DDBJ whole genome shotgun (WGS) entry which is preliminary data.</text>
</comment>
<dbReference type="GO" id="GO:0006261">
    <property type="term" value="P:DNA-templated DNA replication"/>
    <property type="evidence" value="ECO:0007669"/>
    <property type="project" value="TreeGrafter"/>
</dbReference>
<feature type="domain" description="DNA polymerase III delta subunit-like C-terminal" evidence="10">
    <location>
        <begin position="204"/>
        <end position="321"/>
    </location>
</feature>
<feature type="domain" description="DNA polymerase III delta N-terminal" evidence="9">
    <location>
        <begin position="2"/>
        <end position="130"/>
    </location>
</feature>
<evidence type="ECO:0000256" key="1">
    <source>
        <dbReference type="ARBA" id="ARBA00012417"/>
    </source>
</evidence>
<evidence type="ECO:0000259" key="9">
    <source>
        <dbReference type="Pfam" id="PF06144"/>
    </source>
</evidence>
<dbReference type="NCBIfam" id="TIGR01128">
    <property type="entry name" value="holA"/>
    <property type="match status" value="1"/>
</dbReference>
<dbReference type="EC" id="2.7.7.7" evidence="1"/>
<dbReference type="Gene3D" id="3.40.50.300">
    <property type="entry name" value="P-loop containing nucleotide triphosphate hydrolases"/>
    <property type="match status" value="1"/>
</dbReference>
<dbReference type="PANTHER" id="PTHR34388">
    <property type="entry name" value="DNA POLYMERASE III SUBUNIT DELTA"/>
    <property type="match status" value="1"/>
</dbReference>
<evidence type="ECO:0000256" key="5">
    <source>
        <dbReference type="ARBA" id="ARBA00022705"/>
    </source>
</evidence>
<dbReference type="PANTHER" id="PTHR34388:SF1">
    <property type="entry name" value="DNA POLYMERASE III SUBUNIT DELTA"/>
    <property type="match status" value="1"/>
</dbReference>
<evidence type="ECO:0000313" key="12">
    <source>
        <dbReference type="Proteomes" id="UP000247715"/>
    </source>
</evidence>
<dbReference type="Gene3D" id="1.20.272.10">
    <property type="match status" value="1"/>
</dbReference>